<protein>
    <submittedName>
        <fullName evidence="3">Cell surface protein</fullName>
    </submittedName>
</protein>
<evidence type="ECO:0000256" key="1">
    <source>
        <dbReference type="SAM" id="MobiDB-lite"/>
    </source>
</evidence>
<dbReference type="KEGG" id="msw:MSSIT_3580"/>
<organism evidence="3 4">
    <name type="scientific">Methanosarcina siciliae T4/M</name>
    <dbReference type="NCBI Taxonomy" id="1434120"/>
    <lineage>
        <taxon>Archaea</taxon>
        <taxon>Methanobacteriati</taxon>
        <taxon>Methanobacteriota</taxon>
        <taxon>Stenosarchaea group</taxon>
        <taxon>Methanomicrobia</taxon>
        <taxon>Methanosarcinales</taxon>
        <taxon>Methanosarcinaceae</taxon>
        <taxon>Methanosarcina</taxon>
    </lineage>
</organism>
<dbReference type="HOGENOM" id="CLU_035295_0_0_2"/>
<dbReference type="PATRIC" id="fig|1434120.4.peg.4639"/>
<feature type="region of interest" description="Disordered" evidence="1">
    <location>
        <begin position="1"/>
        <end position="22"/>
    </location>
</feature>
<dbReference type="InterPro" id="IPR011047">
    <property type="entry name" value="Quinoprotein_ADH-like_sf"/>
</dbReference>
<dbReference type="PANTHER" id="PTHR34512:SF30">
    <property type="entry name" value="OUTER MEMBRANE PROTEIN ASSEMBLY FACTOR BAMB"/>
    <property type="match status" value="1"/>
</dbReference>
<evidence type="ECO:0000313" key="3">
    <source>
        <dbReference type="EMBL" id="AKB30299.1"/>
    </source>
</evidence>
<dbReference type="PANTHER" id="PTHR34512">
    <property type="entry name" value="CELL SURFACE PROTEIN"/>
    <property type="match status" value="1"/>
</dbReference>
<dbReference type="Pfam" id="PF13360">
    <property type="entry name" value="PQQ_2"/>
    <property type="match status" value="1"/>
</dbReference>
<keyword evidence="4" id="KW-1185">Reference proteome</keyword>
<dbReference type="Gene3D" id="2.130.10.10">
    <property type="entry name" value="YVTN repeat-like/Quinoprotein amine dehydrogenase"/>
    <property type="match status" value="1"/>
</dbReference>
<feature type="domain" description="Pyrrolo-quinoline quinone repeat" evidence="2">
    <location>
        <begin position="113"/>
        <end position="287"/>
    </location>
</feature>
<name>A0A0E3P8M2_9EURY</name>
<dbReference type="Gene3D" id="2.40.10.480">
    <property type="match status" value="1"/>
</dbReference>
<evidence type="ECO:0000259" key="2">
    <source>
        <dbReference type="Pfam" id="PF13360"/>
    </source>
</evidence>
<dbReference type="Proteomes" id="UP000033111">
    <property type="component" value="Chromosome"/>
</dbReference>
<proteinExistence type="predicted"/>
<dbReference type="AlphaFoldDB" id="A0A0E3P8M2"/>
<dbReference type="InterPro" id="IPR015943">
    <property type="entry name" value="WD40/YVTN_repeat-like_dom_sf"/>
</dbReference>
<gene>
    <name evidence="3" type="ORF">MSSIT_3580</name>
</gene>
<sequence>MNKKEKQNSPGPALFKRPKNPQLKNPLSIKITFQIFRGSRISAQAGRIFMKNRRNENMNKYTLKIFMICLTLLLVAAAQPALGSEWAQFQNDKNNSGVTADAAPIDPRYLANWSVDINAPLDAAPVTGDGKVYEVAASGDVSAYYLNNRTLAWKNDDIQGTGGFELSTPAYNDGTLYVALSRGNASTHTEIHALYTCNGSVKWSNTSLGTYQTNTPITYSNDRIFFGTANVDTISTTNAGDYYCFNASTGQFIWKRSSETSSGYYWAGAAVAGNYAIYGDDAGHIVSVEWNNVTNGEVWKQDDVNVSGLYGVSGKIRSSICYSEEEGRIYFATRSGSHTCYVGFNATTGNFVPDDKDYNNIGYTSTPVVYNGRVYVGAGGWAQGAKLYCLDADTLNENWNYTGSTGGIQGSPAISTYYDGANGGQSGDVYVYFTNNGPAGSLYCLKDTPSTTSMDEALWIFTPEDATYTLQGPAILNGSVFYGNDNGYLYEVYTA</sequence>
<reference evidence="3 4" key="1">
    <citation type="submission" date="2014-07" db="EMBL/GenBank/DDBJ databases">
        <title>Methanogenic archaea and the global carbon cycle.</title>
        <authorList>
            <person name="Henriksen J.R."/>
            <person name="Luke J."/>
            <person name="Reinhart S."/>
            <person name="Benedict M.N."/>
            <person name="Youngblut N.D."/>
            <person name="Metcalf M.E."/>
            <person name="Whitaker R.J."/>
            <person name="Metcalf W.W."/>
        </authorList>
    </citation>
    <scope>NUCLEOTIDE SEQUENCE [LARGE SCALE GENOMIC DNA]</scope>
    <source>
        <strain evidence="3 4">T4/M</strain>
    </source>
</reference>
<dbReference type="SUPFAM" id="SSF50998">
    <property type="entry name" value="Quinoprotein alcohol dehydrogenase-like"/>
    <property type="match status" value="2"/>
</dbReference>
<evidence type="ECO:0000313" key="4">
    <source>
        <dbReference type="Proteomes" id="UP000033111"/>
    </source>
</evidence>
<dbReference type="Gene3D" id="2.40.128.630">
    <property type="match status" value="1"/>
</dbReference>
<accession>A0A0E3P8M2</accession>
<dbReference type="InterPro" id="IPR002372">
    <property type="entry name" value="PQQ_rpt_dom"/>
</dbReference>
<dbReference type="EMBL" id="CP009506">
    <property type="protein sequence ID" value="AKB30299.1"/>
    <property type="molecule type" value="Genomic_DNA"/>
</dbReference>